<dbReference type="PANTHER" id="PTHR47861:SF3">
    <property type="entry name" value="FKBP-TYPE PEPTIDYL-PROLYL CIS-TRANS ISOMERASE SLYD"/>
    <property type="match status" value="1"/>
</dbReference>
<evidence type="ECO:0000256" key="6">
    <source>
        <dbReference type="ARBA" id="ARBA00023186"/>
    </source>
</evidence>
<protein>
    <recommendedName>
        <fullName evidence="10">Peptidyl-prolyl cis-trans isomerase</fullName>
        <ecNumber evidence="10">5.2.1.8</ecNumber>
    </recommendedName>
</protein>
<dbReference type="PANTHER" id="PTHR47861">
    <property type="entry name" value="FKBP-TYPE PEPTIDYL-PROLYL CIS-TRANS ISOMERASE SLYD"/>
    <property type="match status" value="1"/>
</dbReference>
<reference evidence="12 13" key="1">
    <citation type="journal article" date="2016" name="Int. J. Syst. Evol. Microbiol.">
        <title>Caldimicrobium thiodismutans sp. nov., a sulfur-disproportionating bacterium isolated from a hot spring, and emended description of the genus Caldimicrobium.</title>
        <authorList>
            <person name="Kojima H."/>
            <person name="Umezawa K."/>
            <person name="Fukui M."/>
        </authorList>
    </citation>
    <scope>NUCLEOTIDE SEQUENCE [LARGE SCALE GENOMIC DNA]</scope>
    <source>
        <strain evidence="12 13">TF1</strain>
    </source>
</reference>
<evidence type="ECO:0000256" key="1">
    <source>
        <dbReference type="ARBA" id="ARBA00000971"/>
    </source>
</evidence>
<keyword evidence="4" id="KW-0963">Cytoplasm</keyword>
<gene>
    <name evidence="12" type="ORF">THC_1821</name>
</gene>
<dbReference type="Proteomes" id="UP000068196">
    <property type="component" value="Chromosome"/>
</dbReference>
<comment type="similarity">
    <text evidence="3 10">Belongs to the FKBP-type PPIase family.</text>
</comment>
<reference evidence="13" key="2">
    <citation type="journal article" date="2016" name="Int. J. Syst. Evol. Microbiol.">
        <title>Caldimicrobium thiodismutans sp. nov., a sulfur-disproportionating bacterium isolated from a hot spring.</title>
        <authorList>
            <person name="Kojima H."/>
            <person name="Umezawa K."/>
            <person name="Fukui M."/>
        </authorList>
    </citation>
    <scope>NUCLEOTIDE SEQUENCE [LARGE SCALE GENOMIC DNA]</scope>
    <source>
        <strain evidence="13">TF1</strain>
    </source>
</reference>
<dbReference type="EC" id="5.2.1.8" evidence="10"/>
<evidence type="ECO:0000256" key="7">
    <source>
        <dbReference type="ARBA" id="ARBA00023235"/>
    </source>
</evidence>
<evidence type="ECO:0000256" key="10">
    <source>
        <dbReference type="RuleBase" id="RU003915"/>
    </source>
</evidence>
<proteinExistence type="inferred from homology"/>
<dbReference type="InterPro" id="IPR046357">
    <property type="entry name" value="PPIase_dom_sf"/>
</dbReference>
<dbReference type="Pfam" id="PF00254">
    <property type="entry name" value="FKBP_C"/>
    <property type="match status" value="1"/>
</dbReference>
<dbReference type="PROSITE" id="PS50059">
    <property type="entry name" value="FKBP_PPIASE"/>
    <property type="match status" value="1"/>
</dbReference>
<keyword evidence="5 9" id="KW-0697">Rotamase</keyword>
<comment type="catalytic activity">
    <reaction evidence="1 9 10">
        <text>[protein]-peptidylproline (omega=180) = [protein]-peptidylproline (omega=0)</text>
        <dbReference type="Rhea" id="RHEA:16237"/>
        <dbReference type="Rhea" id="RHEA-COMP:10747"/>
        <dbReference type="Rhea" id="RHEA-COMP:10748"/>
        <dbReference type="ChEBI" id="CHEBI:83833"/>
        <dbReference type="ChEBI" id="CHEBI:83834"/>
        <dbReference type="EC" id="5.2.1.8"/>
    </reaction>
</comment>
<dbReference type="OrthoDB" id="9808891at2"/>
<dbReference type="GO" id="GO:0003755">
    <property type="term" value="F:peptidyl-prolyl cis-trans isomerase activity"/>
    <property type="evidence" value="ECO:0007669"/>
    <property type="project" value="UniProtKB-UniRule"/>
</dbReference>
<comment type="subcellular location">
    <subcellularLocation>
        <location evidence="2">Cytoplasm</location>
    </subcellularLocation>
</comment>
<evidence type="ECO:0000256" key="4">
    <source>
        <dbReference type="ARBA" id="ARBA00022490"/>
    </source>
</evidence>
<dbReference type="GO" id="GO:0042026">
    <property type="term" value="P:protein refolding"/>
    <property type="evidence" value="ECO:0007669"/>
    <property type="project" value="UniProtKB-ARBA"/>
</dbReference>
<keyword evidence="7 9" id="KW-0413">Isomerase</keyword>
<dbReference type="KEGG" id="cthi:THC_1821"/>
<dbReference type="SUPFAM" id="SSF54534">
    <property type="entry name" value="FKBP-like"/>
    <property type="match status" value="1"/>
</dbReference>
<dbReference type="InterPro" id="IPR001179">
    <property type="entry name" value="PPIase_FKBP_dom"/>
</dbReference>
<evidence type="ECO:0000313" key="13">
    <source>
        <dbReference type="Proteomes" id="UP000068196"/>
    </source>
</evidence>
<dbReference type="Gene3D" id="3.10.50.40">
    <property type="match status" value="1"/>
</dbReference>
<sequence>MNIERDSFVRLKYFMEIEGEKTPEWFSRPLEVSFIFGREAIPAIIERAINGKSEGEKVDLTIPPQSAYGPHLSYLVKEVDLKSLKHPEKVIPGEWYEEVSPYGSRTFFKVIEIRGDKVIADFNHPAAGKNVLMKIDILEVRPATAYEIMSAELRACGGG</sequence>
<dbReference type="EMBL" id="AP014945">
    <property type="protein sequence ID" value="BAU24180.1"/>
    <property type="molecule type" value="Genomic_DNA"/>
</dbReference>
<name>A0A0U5APW4_9BACT</name>
<organism evidence="12 13">
    <name type="scientific">Caldimicrobium thiodismutans</name>
    <dbReference type="NCBI Taxonomy" id="1653476"/>
    <lineage>
        <taxon>Bacteria</taxon>
        <taxon>Pseudomonadati</taxon>
        <taxon>Thermodesulfobacteriota</taxon>
        <taxon>Thermodesulfobacteria</taxon>
        <taxon>Thermodesulfobacteriales</taxon>
        <taxon>Thermodesulfobacteriaceae</taxon>
        <taxon>Caldimicrobium</taxon>
    </lineage>
</organism>
<accession>A0A0U5APW4</accession>
<dbReference type="STRING" id="1653476.THC_1821"/>
<dbReference type="GO" id="GO:0005737">
    <property type="term" value="C:cytoplasm"/>
    <property type="evidence" value="ECO:0007669"/>
    <property type="project" value="UniProtKB-SubCell"/>
</dbReference>
<dbReference type="RefSeq" id="WP_068516492.1">
    <property type="nucleotide sequence ID" value="NZ_AP014945.1"/>
</dbReference>
<evidence type="ECO:0000256" key="9">
    <source>
        <dbReference type="PROSITE-ProRule" id="PRU00277"/>
    </source>
</evidence>
<evidence type="ECO:0000313" key="12">
    <source>
        <dbReference type="EMBL" id="BAU24180.1"/>
    </source>
</evidence>
<comment type="function">
    <text evidence="8">Also involved in hydrogenase metallocenter assembly, probably by participating in the nickel insertion step. This function in hydrogenase biosynthesis requires chaperone activity and the presence of the metal-binding domain, but not PPIase activity.</text>
</comment>
<evidence type="ECO:0000259" key="11">
    <source>
        <dbReference type="PROSITE" id="PS50059"/>
    </source>
</evidence>
<dbReference type="AlphaFoldDB" id="A0A0U5APW4"/>
<evidence type="ECO:0000256" key="5">
    <source>
        <dbReference type="ARBA" id="ARBA00023110"/>
    </source>
</evidence>
<keyword evidence="6" id="KW-0143">Chaperone</keyword>
<evidence type="ECO:0000256" key="8">
    <source>
        <dbReference type="ARBA" id="ARBA00037071"/>
    </source>
</evidence>
<evidence type="ECO:0000256" key="2">
    <source>
        <dbReference type="ARBA" id="ARBA00004496"/>
    </source>
</evidence>
<evidence type="ECO:0000256" key="3">
    <source>
        <dbReference type="ARBA" id="ARBA00006577"/>
    </source>
</evidence>
<feature type="domain" description="PPIase FKBP-type" evidence="11">
    <location>
        <begin position="6"/>
        <end position="70"/>
    </location>
</feature>
<keyword evidence="13" id="KW-1185">Reference proteome</keyword>